<dbReference type="AlphaFoldDB" id="A0AAP2CJT1"/>
<keyword evidence="5" id="KW-1185">Reference proteome</keyword>
<dbReference type="PANTHER" id="PTHR13774:SF17">
    <property type="entry name" value="PHENAZINE BIOSYNTHESIS-LIKE DOMAIN-CONTAINING PROTEIN"/>
    <property type="match status" value="1"/>
</dbReference>
<evidence type="ECO:0000313" key="5">
    <source>
        <dbReference type="Proteomes" id="UP001319104"/>
    </source>
</evidence>
<dbReference type="EMBL" id="JAHCMY010000009">
    <property type="protein sequence ID" value="MBS9525235.1"/>
    <property type="molecule type" value="Genomic_DNA"/>
</dbReference>
<keyword evidence="2" id="KW-0413">Isomerase</keyword>
<dbReference type="PANTHER" id="PTHR13774">
    <property type="entry name" value="PHENAZINE BIOSYNTHESIS PROTEIN"/>
    <property type="match status" value="1"/>
</dbReference>
<sequence>MQLPIIQIDSFTDTPFAGNPAAVCLLPAPISEEGMQLIAAEMNLSETAFLQQTGENSFGLRWFTPTTEVDLCGHATLASAFMLYEEGVVASDAELLFDTRSGMLVVTRSGDEIVMDFPLIETRAQIHPAFEKEFCGKTVAGAATLNGNWIIELESYDEVESLQPDFAQIAEHSEEGIIITAKGDDKYDIFSRYFAPNIGVMEDPVTGFAHCALIDYWHKKTGKTALKAYQASQREGEMRLELHGDRVKIYGKAIKIFEGFMEV</sequence>
<proteinExistence type="inferred from homology"/>
<comment type="similarity">
    <text evidence="1">Belongs to the PhzF family.</text>
</comment>
<dbReference type="Pfam" id="PF02567">
    <property type="entry name" value="PhzC-PhzF"/>
    <property type="match status" value="1"/>
</dbReference>
<organism evidence="4 5">
    <name type="scientific">Litoribacter ruber</name>
    <dbReference type="NCBI Taxonomy" id="702568"/>
    <lineage>
        <taxon>Bacteria</taxon>
        <taxon>Pseudomonadati</taxon>
        <taxon>Bacteroidota</taxon>
        <taxon>Cytophagia</taxon>
        <taxon>Cytophagales</taxon>
        <taxon>Cyclobacteriaceae</taxon>
        <taxon>Litoribacter</taxon>
    </lineage>
</organism>
<reference evidence="4 5" key="1">
    <citation type="submission" date="2021-05" db="EMBL/GenBank/DDBJ databases">
        <authorList>
            <person name="Zhang Z.D."/>
            <person name="Osman G."/>
        </authorList>
    </citation>
    <scope>NUCLEOTIDE SEQUENCE [LARGE SCALE GENOMIC DNA]</scope>
    <source>
        <strain evidence="4 5">KCTC 32217</strain>
    </source>
</reference>
<dbReference type="RefSeq" id="WP_213946087.1">
    <property type="nucleotide sequence ID" value="NZ_JAHCMY010000009.1"/>
</dbReference>
<evidence type="ECO:0000256" key="1">
    <source>
        <dbReference type="ARBA" id="ARBA00008270"/>
    </source>
</evidence>
<dbReference type="NCBIfam" id="TIGR00654">
    <property type="entry name" value="PhzF_family"/>
    <property type="match status" value="1"/>
</dbReference>
<accession>A0AAP2CJT1</accession>
<dbReference type="PIRSF" id="PIRSF016184">
    <property type="entry name" value="PhzC_PhzF"/>
    <property type="match status" value="1"/>
</dbReference>
<dbReference type="GO" id="GO:0016853">
    <property type="term" value="F:isomerase activity"/>
    <property type="evidence" value="ECO:0007669"/>
    <property type="project" value="UniProtKB-KW"/>
</dbReference>
<dbReference type="Gene3D" id="3.10.310.10">
    <property type="entry name" value="Diaminopimelate Epimerase, Chain A, domain 1"/>
    <property type="match status" value="2"/>
</dbReference>
<evidence type="ECO:0000313" key="4">
    <source>
        <dbReference type="EMBL" id="MBS9525235.1"/>
    </source>
</evidence>
<dbReference type="SUPFAM" id="SSF54506">
    <property type="entry name" value="Diaminopimelate epimerase-like"/>
    <property type="match status" value="1"/>
</dbReference>
<name>A0AAP2CJT1_9BACT</name>
<gene>
    <name evidence="4" type="ORF">KI659_14545</name>
</gene>
<comment type="caution">
    <text evidence="4">The sequence shown here is derived from an EMBL/GenBank/DDBJ whole genome shotgun (WGS) entry which is preliminary data.</text>
</comment>
<feature type="active site" evidence="3">
    <location>
        <position position="46"/>
    </location>
</feature>
<protein>
    <submittedName>
        <fullName evidence="4">PhzF family phenazine biosynthesis protein</fullName>
    </submittedName>
</protein>
<dbReference type="GO" id="GO:0005737">
    <property type="term" value="C:cytoplasm"/>
    <property type="evidence" value="ECO:0007669"/>
    <property type="project" value="TreeGrafter"/>
</dbReference>
<dbReference type="InterPro" id="IPR003719">
    <property type="entry name" value="Phenazine_PhzF-like"/>
</dbReference>
<dbReference type="Proteomes" id="UP001319104">
    <property type="component" value="Unassembled WGS sequence"/>
</dbReference>
<evidence type="ECO:0000256" key="2">
    <source>
        <dbReference type="ARBA" id="ARBA00023235"/>
    </source>
</evidence>
<evidence type="ECO:0000256" key="3">
    <source>
        <dbReference type="PIRSR" id="PIRSR016184-1"/>
    </source>
</evidence>